<keyword evidence="1" id="KW-0472">Membrane</keyword>
<evidence type="ECO:0000313" key="4">
    <source>
        <dbReference type="EMBL" id="ERT10491.1"/>
    </source>
</evidence>
<keyword evidence="5" id="KW-1185">Reference proteome</keyword>
<dbReference type="InterPro" id="IPR053156">
    <property type="entry name" value="T6SS_TssM-like"/>
</dbReference>
<dbReference type="Pfam" id="PF14331">
    <property type="entry name" value="IcmF-related_N"/>
    <property type="match status" value="1"/>
</dbReference>
<accession>U7QVR6</accession>
<dbReference type="EMBL" id="AXDT01000312">
    <property type="protein sequence ID" value="ERT10491.1"/>
    <property type="molecule type" value="Genomic_DNA"/>
</dbReference>
<name>U7QVR6_PHOTE</name>
<keyword evidence="1" id="KW-1133">Transmembrane helix</keyword>
<evidence type="ECO:0000259" key="2">
    <source>
        <dbReference type="Pfam" id="PF06761"/>
    </source>
</evidence>
<feature type="transmembrane region" description="Helical" evidence="1">
    <location>
        <begin position="98"/>
        <end position="116"/>
    </location>
</feature>
<protein>
    <recommendedName>
        <fullName evidence="6">Type VI secretion system membrane subunit TssM</fullName>
    </recommendedName>
</protein>
<proteinExistence type="predicted"/>
<evidence type="ECO:0000313" key="5">
    <source>
        <dbReference type="Proteomes" id="UP000017133"/>
    </source>
</evidence>
<evidence type="ECO:0008006" key="6">
    <source>
        <dbReference type="Google" id="ProtNLM"/>
    </source>
</evidence>
<dbReference type="InterPro" id="IPR009612">
    <property type="entry name" value="IcmF-rel"/>
</dbReference>
<dbReference type="PANTHER" id="PTHR36153">
    <property type="entry name" value="INNER MEMBRANE PROTEIN-RELATED"/>
    <property type="match status" value="1"/>
</dbReference>
<gene>
    <name evidence="4" type="ORF">O185_24540</name>
</gene>
<dbReference type="InterPro" id="IPR025743">
    <property type="entry name" value="TssM1_N"/>
</dbReference>
<dbReference type="RefSeq" id="WP_023046465.1">
    <property type="nucleotide sequence ID" value="NZ_AXDT01000312.1"/>
</dbReference>
<keyword evidence="1" id="KW-0812">Transmembrane</keyword>
<organism evidence="4 5">
    <name type="scientific">Photorhabdus temperata J3</name>
    <dbReference type="NCBI Taxonomy" id="1389415"/>
    <lineage>
        <taxon>Bacteria</taxon>
        <taxon>Pseudomonadati</taxon>
        <taxon>Pseudomonadota</taxon>
        <taxon>Gammaproteobacteria</taxon>
        <taxon>Enterobacterales</taxon>
        <taxon>Morganellaceae</taxon>
        <taxon>Photorhabdus</taxon>
    </lineage>
</organism>
<feature type="non-terminal residue" evidence="4">
    <location>
        <position position="1"/>
    </location>
</feature>
<evidence type="ECO:0000256" key="1">
    <source>
        <dbReference type="SAM" id="Phobius"/>
    </source>
</evidence>
<dbReference type="Proteomes" id="UP000017133">
    <property type="component" value="Unassembled WGS sequence"/>
</dbReference>
<dbReference type="AlphaFoldDB" id="U7QVR6"/>
<feature type="domain" description="Type VI secretion system component TssM1 N-terminal" evidence="3">
    <location>
        <begin position="18"/>
        <end position="102"/>
    </location>
</feature>
<feature type="non-terminal residue" evidence="4">
    <location>
        <position position="205"/>
    </location>
</feature>
<feature type="domain" description="IcmF-related" evidence="2">
    <location>
        <begin position="154"/>
        <end position="205"/>
    </location>
</feature>
<sequence length="205" mass="22883">LHSYLIQLLEGILYNGGPAQPGLRGVYLTSSRQIGQMDDIFTQSAAVQYHLGPQAFPTWPVADTAPYFTRSLFEDVLLAEPNLAAENRLWLSRNRRKLLAFSTVGAAVALALWAGWHDNYQKNYRAGEEVLAQAKTFLSIPPPKGEDRNGNLQLPLLNPIREATLAYGDYHQKGLFADMGLYQGSDVGPYVENTYLQLLSQRFLP</sequence>
<evidence type="ECO:0000259" key="3">
    <source>
        <dbReference type="Pfam" id="PF14331"/>
    </source>
</evidence>
<reference evidence="4 5" key="1">
    <citation type="submission" date="2013-10" db="EMBL/GenBank/DDBJ databases">
        <title>Whole Genome Shotgun Sequence of Photorhabdus temperata J3.</title>
        <authorList>
            <person name="Park G.-S."/>
            <person name="Hong S.-J."/>
            <person name="Shin J.-H."/>
        </authorList>
    </citation>
    <scope>NUCLEOTIDE SEQUENCE [LARGE SCALE GENOMIC DNA]</scope>
    <source>
        <strain evidence="4 5">J3</strain>
    </source>
</reference>
<dbReference type="Pfam" id="PF06761">
    <property type="entry name" value="IcmF-related"/>
    <property type="match status" value="1"/>
</dbReference>
<comment type="caution">
    <text evidence="4">The sequence shown here is derived from an EMBL/GenBank/DDBJ whole genome shotgun (WGS) entry which is preliminary data.</text>
</comment>
<dbReference type="PANTHER" id="PTHR36153:SF5">
    <property type="entry name" value="EXPORTED PROTEIN"/>
    <property type="match status" value="1"/>
</dbReference>